<dbReference type="GO" id="GO:0009236">
    <property type="term" value="P:cobalamin biosynthetic process"/>
    <property type="evidence" value="ECO:0007669"/>
    <property type="project" value="UniProtKB-UniRule"/>
</dbReference>
<dbReference type="GO" id="GO:0048472">
    <property type="term" value="F:threonine-phosphate decarboxylase activity"/>
    <property type="evidence" value="ECO:0007669"/>
    <property type="project" value="InterPro"/>
</dbReference>
<comment type="caution">
    <text evidence="10">The sequence shown here is derived from an EMBL/GenBank/DDBJ whole genome shotgun (WGS) entry which is preliminary data.</text>
</comment>
<reference evidence="10" key="2">
    <citation type="submission" date="2020-09" db="EMBL/GenBank/DDBJ databases">
        <authorList>
            <person name="Sun Q."/>
            <person name="Zhou Y."/>
        </authorList>
    </citation>
    <scope>NUCLEOTIDE SEQUENCE</scope>
    <source>
        <strain evidence="10">CGMCC 1.15178</strain>
    </source>
</reference>
<keyword evidence="8 9" id="KW-0472">Membrane</keyword>
<dbReference type="EMBL" id="BMHP01000002">
    <property type="protein sequence ID" value="GGD67558.1"/>
    <property type="molecule type" value="Genomic_DNA"/>
</dbReference>
<dbReference type="Proteomes" id="UP000612456">
    <property type="component" value="Unassembled WGS sequence"/>
</dbReference>
<evidence type="ECO:0000313" key="10">
    <source>
        <dbReference type="EMBL" id="GGD67558.1"/>
    </source>
</evidence>
<protein>
    <recommendedName>
        <fullName evidence="9">Cobalamin biosynthesis protein CobD</fullName>
    </recommendedName>
</protein>
<evidence type="ECO:0000256" key="6">
    <source>
        <dbReference type="ARBA" id="ARBA00022692"/>
    </source>
</evidence>
<accession>A0A916YYS3</accession>
<proteinExistence type="inferred from homology"/>
<comment type="function">
    <text evidence="9">Converts cobyric acid to cobinamide by the addition of aminopropanol on the F carboxylic group.</text>
</comment>
<sequence>MLFYSLPEILLLIAAAIVIDWVVGDPKWPTHPVIWIGRFIHSFERRLYPKGALMAPSRLKKSGMLLAGTTTVLSFAVIWLITALASFIHPWAGYALSCWFISSTIAVKGLKDAAMLVYRPLIAGDLEEARKYAGYIVSRDTESMSDAEAARAAVETVAENTVDAFVSPLFFALLGAAPLAMLYRSANTLDSMVGYRNERYLHFGWASARLDDILNYLPARITGLLLVAAAWLTPGLAAGRAYGAVQAFARLHPSPNSGIPESAVAGALGIELGGRNIYFGQASERARLGWPLQPLAAGDIIRTVRLLYLVSLFWFAGVVLLWCVIR</sequence>
<evidence type="ECO:0000256" key="7">
    <source>
        <dbReference type="ARBA" id="ARBA00022989"/>
    </source>
</evidence>
<dbReference type="GO" id="GO:0005886">
    <property type="term" value="C:plasma membrane"/>
    <property type="evidence" value="ECO:0007669"/>
    <property type="project" value="UniProtKB-SubCell"/>
</dbReference>
<comment type="pathway">
    <text evidence="2 9">Cofactor biosynthesis; adenosylcobalamin biosynthesis.</text>
</comment>
<feature type="transmembrane region" description="Helical" evidence="9">
    <location>
        <begin position="213"/>
        <end position="232"/>
    </location>
</feature>
<evidence type="ECO:0000256" key="1">
    <source>
        <dbReference type="ARBA" id="ARBA00004651"/>
    </source>
</evidence>
<comment type="caution">
    <text evidence="9">Lacks conserved residue(s) required for the propagation of feature annotation.</text>
</comment>
<dbReference type="RefSeq" id="WP_188992446.1">
    <property type="nucleotide sequence ID" value="NZ_BMHP01000002.1"/>
</dbReference>
<comment type="similarity">
    <text evidence="3 9">Belongs to the CobD/CbiB family.</text>
</comment>
<keyword evidence="11" id="KW-1185">Reference proteome</keyword>
<dbReference type="NCBIfam" id="TIGR00380">
    <property type="entry name" value="cobal_cbiB"/>
    <property type="match status" value="1"/>
</dbReference>
<reference evidence="10" key="1">
    <citation type="journal article" date="2014" name="Int. J. Syst. Evol. Microbiol.">
        <title>Complete genome sequence of Corynebacterium casei LMG S-19264T (=DSM 44701T), isolated from a smear-ripened cheese.</title>
        <authorList>
            <consortium name="US DOE Joint Genome Institute (JGI-PGF)"/>
            <person name="Walter F."/>
            <person name="Albersmeier A."/>
            <person name="Kalinowski J."/>
            <person name="Ruckert C."/>
        </authorList>
    </citation>
    <scope>NUCLEOTIDE SEQUENCE</scope>
    <source>
        <strain evidence="10">CGMCC 1.15178</strain>
    </source>
</reference>
<feature type="transmembrane region" description="Helical" evidence="9">
    <location>
        <begin position="64"/>
        <end position="85"/>
    </location>
</feature>
<name>A0A916YYS3_9BACL</name>
<evidence type="ECO:0000256" key="2">
    <source>
        <dbReference type="ARBA" id="ARBA00004953"/>
    </source>
</evidence>
<organism evidence="10 11">
    <name type="scientific">Paenibacillus nasutitermitis</name>
    <dbReference type="NCBI Taxonomy" id="1652958"/>
    <lineage>
        <taxon>Bacteria</taxon>
        <taxon>Bacillati</taxon>
        <taxon>Bacillota</taxon>
        <taxon>Bacilli</taxon>
        <taxon>Bacillales</taxon>
        <taxon>Paenibacillaceae</taxon>
        <taxon>Paenibacillus</taxon>
    </lineage>
</organism>
<dbReference type="HAMAP" id="MF_00024">
    <property type="entry name" value="CobD_CbiB"/>
    <property type="match status" value="1"/>
</dbReference>
<comment type="subcellular location">
    <subcellularLocation>
        <location evidence="1 9">Cell membrane</location>
        <topology evidence="1 9">Multi-pass membrane protein</topology>
    </subcellularLocation>
</comment>
<dbReference type="PANTHER" id="PTHR34308:SF1">
    <property type="entry name" value="COBALAMIN BIOSYNTHESIS PROTEIN CBIB"/>
    <property type="match status" value="1"/>
</dbReference>
<dbReference type="InterPro" id="IPR004485">
    <property type="entry name" value="Cobalamin_biosynth_CobD/CbiB"/>
</dbReference>
<feature type="transmembrane region" description="Helical" evidence="9">
    <location>
        <begin position="306"/>
        <end position="325"/>
    </location>
</feature>
<dbReference type="AlphaFoldDB" id="A0A916YYS3"/>
<dbReference type="PANTHER" id="PTHR34308">
    <property type="entry name" value="COBALAMIN BIOSYNTHESIS PROTEIN CBIB"/>
    <property type="match status" value="1"/>
</dbReference>
<evidence type="ECO:0000256" key="4">
    <source>
        <dbReference type="ARBA" id="ARBA00022475"/>
    </source>
</evidence>
<evidence type="ECO:0000256" key="3">
    <source>
        <dbReference type="ARBA" id="ARBA00006263"/>
    </source>
</evidence>
<keyword evidence="5 9" id="KW-0169">Cobalamin biosynthesis</keyword>
<keyword evidence="4 9" id="KW-1003">Cell membrane</keyword>
<feature type="transmembrane region" description="Helical" evidence="9">
    <location>
        <begin position="6"/>
        <end position="23"/>
    </location>
</feature>
<keyword evidence="6 9" id="KW-0812">Transmembrane</keyword>
<keyword evidence="7 9" id="KW-1133">Transmembrane helix</keyword>
<evidence type="ECO:0000256" key="9">
    <source>
        <dbReference type="HAMAP-Rule" id="MF_00024"/>
    </source>
</evidence>
<dbReference type="GO" id="GO:0015420">
    <property type="term" value="F:ABC-type vitamin B12 transporter activity"/>
    <property type="evidence" value="ECO:0007669"/>
    <property type="project" value="UniProtKB-UniRule"/>
</dbReference>
<dbReference type="Pfam" id="PF03186">
    <property type="entry name" value="CobD_Cbib"/>
    <property type="match status" value="1"/>
</dbReference>
<evidence type="ECO:0000256" key="8">
    <source>
        <dbReference type="ARBA" id="ARBA00023136"/>
    </source>
</evidence>
<evidence type="ECO:0000256" key="5">
    <source>
        <dbReference type="ARBA" id="ARBA00022573"/>
    </source>
</evidence>
<gene>
    <name evidence="10" type="primary">cbiB</name>
    <name evidence="9" type="synonym">cobD</name>
    <name evidence="10" type="ORF">GCM10010911_26680</name>
</gene>
<evidence type="ECO:0000313" key="11">
    <source>
        <dbReference type="Proteomes" id="UP000612456"/>
    </source>
</evidence>